<proteinExistence type="inferred from homology"/>
<protein>
    <submittedName>
        <fullName evidence="4">Isochorismatase</fullName>
    </submittedName>
</protein>
<dbReference type="STRING" id="1714016.BA724_17425"/>
<dbReference type="SUPFAM" id="SSF52499">
    <property type="entry name" value="Isochorismatase-like hydrolases"/>
    <property type="match status" value="1"/>
</dbReference>
<evidence type="ECO:0000256" key="1">
    <source>
        <dbReference type="ARBA" id="ARBA00006336"/>
    </source>
</evidence>
<dbReference type="InterPro" id="IPR000868">
    <property type="entry name" value="Isochorismatase-like_dom"/>
</dbReference>
<feature type="domain" description="Isochorismatase-like" evidence="3">
    <location>
        <begin position="5"/>
        <end position="164"/>
    </location>
</feature>
<dbReference type="RefSeq" id="WP_069937889.1">
    <property type="nucleotide sequence ID" value="NZ_MAMP01000014.1"/>
</dbReference>
<dbReference type="PANTHER" id="PTHR43540">
    <property type="entry name" value="PEROXYUREIDOACRYLATE/UREIDOACRYLATE AMIDOHYDROLASE-RELATED"/>
    <property type="match status" value="1"/>
</dbReference>
<comment type="caution">
    <text evidence="4">The sequence shown here is derived from an EMBL/GenBank/DDBJ whole genome shotgun (WGS) entry which is preliminary data.</text>
</comment>
<dbReference type="InterPro" id="IPR036380">
    <property type="entry name" value="Isochorismatase-like_sf"/>
</dbReference>
<evidence type="ECO:0000313" key="5">
    <source>
        <dbReference type="Proteomes" id="UP000095658"/>
    </source>
</evidence>
<evidence type="ECO:0000313" key="4">
    <source>
        <dbReference type="EMBL" id="OES45474.1"/>
    </source>
</evidence>
<sequence>MTKKCALLIIDMINDFQFPNGEKLANFTKEIVPPILQLKDHFHAKEWPVIYINDHYQLWKADIGLITDHATNEVSAPIIQEMKPGHEDYFLIKPKHSAFYGTALNTLLHELDVQSVAITGVAGNICVFFTANDAYMREFDVYVPKNTIASEEENFNKYALEMMETVLKADIRPSSEFIQLLS</sequence>
<dbReference type="Gene3D" id="3.40.50.850">
    <property type="entry name" value="Isochorismatase-like"/>
    <property type="match status" value="1"/>
</dbReference>
<gene>
    <name evidence="4" type="ORF">BA724_17425</name>
</gene>
<dbReference type="InterPro" id="IPR050272">
    <property type="entry name" value="Isochorismatase-like_hydrls"/>
</dbReference>
<evidence type="ECO:0000256" key="2">
    <source>
        <dbReference type="ARBA" id="ARBA00022801"/>
    </source>
</evidence>
<evidence type="ECO:0000259" key="3">
    <source>
        <dbReference type="Pfam" id="PF00857"/>
    </source>
</evidence>
<keyword evidence="2" id="KW-0378">Hydrolase</keyword>
<dbReference type="Pfam" id="PF00857">
    <property type="entry name" value="Isochorismatase"/>
    <property type="match status" value="1"/>
</dbReference>
<accession>A0A1E7DQY8</accession>
<organism evidence="4 5">
    <name type="scientific">Domibacillus iocasae</name>
    <dbReference type="NCBI Taxonomy" id="1714016"/>
    <lineage>
        <taxon>Bacteria</taxon>
        <taxon>Bacillati</taxon>
        <taxon>Bacillota</taxon>
        <taxon>Bacilli</taxon>
        <taxon>Bacillales</taxon>
        <taxon>Bacillaceae</taxon>
        <taxon>Domibacillus</taxon>
    </lineage>
</organism>
<comment type="similarity">
    <text evidence="1">Belongs to the isochorismatase family.</text>
</comment>
<dbReference type="OrthoDB" id="4305745at2"/>
<keyword evidence="5" id="KW-1185">Reference proteome</keyword>
<dbReference type="EMBL" id="MAMP01000014">
    <property type="protein sequence ID" value="OES45474.1"/>
    <property type="molecule type" value="Genomic_DNA"/>
</dbReference>
<dbReference type="GO" id="GO:0016787">
    <property type="term" value="F:hydrolase activity"/>
    <property type="evidence" value="ECO:0007669"/>
    <property type="project" value="UniProtKB-KW"/>
</dbReference>
<dbReference type="CDD" id="cd00431">
    <property type="entry name" value="cysteine_hydrolases"/>
    <property type="match status" value="1"/>
</dbReference>
<name>A0A1E7DQY8_9BACI</name>
<dbReference type="AlphaFoldDB" id="A0A1E7DQY8"/>
<dbReference type="Proteomes" id="UP000095658">
    <property type="component" value="Unassembled WGS sequence"/>
</dbReference>
<reference evidence="4 5" key="1">
    <citation type="submission" date="2016-06" db="EMBL/GenBank/DDBJ databases">
        <title>Domibacillus iocasae genome sequencing.</title>
        <authorList>
            <person name="Verma A."/>
            <person name="Pal Y."/>
            <person name="Ojha A.K."/>
            <person name="Krishnamurthi S."/>
        </authorList>
    </citation>
    <scope>NUCLEOTIDE SEQUENCE [LARGE SCALE GENOMIC DNA]</scope>
    <source>
        <strain evidence="4 5">DSM 29979</strain>
    </source>
</reference>
<dbReference type="PANTHER" id="PTHR43540:SF6">
    <property type="entry name" value="ISOCHORISMATASE-LIKE DOMAIN-CONTAINING PROTEIN"/>
    <property type="match status" value="1"/>
</dbReference>